<dbReference type="EMBL" id="CAJJDP010000057">
    <property type="protein sequence ID" value="CAD8171437.1"/>
    <property type="molecule type" value="Genomic_DNA"/>
</dbReference>
<accession>A0A8S1V482</accession>
<reference evidence="1" key="1">
    <citation type="submission" date="2021-01" db="EMBL/GenBank/DDBJ databases">
        <authorList>
            <consortium name="Genoscope - CEA"/>
            <person name="William W."/>
        </authorList>
    </citation>
    <scope>NUCLEOTIDE SEQUENCE</scope>
</reference>
<sequence length="57" mass="6818">MLGINKIWMQKVIKISFSDSLFLYLSLEMLDFVVAKLKNFHFVELNLKQRLILNNYP</sequence>
<organism evidence="1 2">
    <name type="scientific">Paramecium octaurelia</name>
    <dbReference type="NCBI Taxonomy" id="43137"/>
    <lineage>
        <taxon>Eukaryota</taxon>
        <taxon>Sar</taxon>
        <taxon>Alveolata</taxon>
        <taxon>Ciliophora</taxon>
        <taxon>Intramacronucleata</taxon>
        <taxon>Oligohymenophorea</taxon>
        <taxon>Peniculida</taxon>
        <taxon>Parameciidae</taxon>
        <taxon>Paramecium</taxon>
    </lineage>
</organism>
<protein>
    <submittedName>
        <fullName evidence="1">Uncharacterized protein</fullName>
    </submittedName>
</protein>
<dbReference type="Proteomes" id="UP000683925">
    <property type="component" value="Unassembled WGS sequence"/>
</dbReference>
<gene>
    <name evidence="1" type="ORF">POCTA_138.1.T0580133</name>
</gene>
<evidence type="ECO:0000313" key="1">
    <source>
        <dbReference type="EMBL" id="CAD8171437.1"/>
    </source>
</evidence>
<name>A0A8S1V482_PAROT</name>
<comment type="caution">
    <text evidence="1">The sequence shown here is derived from an EMBL/GenBank/DDBJ whole genome shotgun (WGS) entry which is preliminary data.</text>
</comment>
<proteinExistence type="predicted"/>
<keyword evidence="2" id="KW-1185">Reference proteome</keyword>
<evidence type="ECO:0000313" key="2">
    <source>
        <dbReference type="Proteomes" id="UP000683925"/>
    </source>
</evidence>
<dbReference type="AlphaFoldDB" id="A0A8S1V482"/>